<protein>
    <submittedName>
        <fullName evidence="1">Putative phage minor capsid protein</fullName>
    </submittedName>
</protein>
<gene>
    <name evidence="1" type="ORF">HMPREF0216_02845</name>
</gene>
<keyword evidence="2" id="KW-1185">Reference proteome</keyword>
<dbReference type="STRING" id="545697.HMPREF0216_02845"/>
<evidence type="ECO:0000313" key="2">
    <source>
        <dbReference type="Proteomes" id="UP000010420"/>
    </source>
</evidence>
<organism evidence="1 2">
    <name type="scientific">Clostridium celatum DSM 1785</name>
    <dbReference type="NCBI Taxonomy" id="545697"/>
    <lineage>
        <taxon>Bacteria</taxon>
        <taxon>Bacillati</taxon>
        <taxon>Bacillota</taxon>
        <taxon>Clostridia</taxon>
        <taxon>Eubacteriales</taxon>
        <taxon>Clostridiaceae</taxon>
        <taxon>Clostridium</taxon>
    </lineage>
</organism>
<dbReference type="eggNOG" id="ENOG502Z88Q">
    <property type="taxonomic scope" value="Bacteria"/>
</dbReference>
<dbReference type="PATRIC" id="fig|545697.3.peg.2796"/>
<proteinExistence type="predicted"/>
<name>L1Q859_9CLOT</name>
<sequence length="468" mass="53357">MFEKFKGFIQKVVNKMFNKGTIQEALKVDVAVSNEMANAIDLWSMIYENKAPWLNNNVKSLNLGATIASEVARMVTIEFKSEITKNDYLNDQYQRVLKDLRRYVEYGCAKGGLVFKPYINGEEIAVDYVQADRFYPTQYNSKGEVTAAVFLEQKIEGKKTYTRLEYHELNNNEYIINNTAYVNETALIGNNSNGDLGKPIALTEVDEWASLEPSTTITNVNKPLFAYFKIPFANTIDFSSPLGTSIYSRSIDLIKQADEQWGRILWEYEGSELAIDVDVTSFRKDEHGNLNIPQGKERLYRRIDLDDNNSKWNVFSPAIRDSAYLNGLNNILKRIEFNCGLSYGTISDPQEVDKTATEIVSSKQRMYSTVNDIQGALENALDNLIYAMSVWAKLAKFSMDKYEVSYNWDDSIVVDKDTELSSMQADVASGIIRPELYIMKKYGVTEEEAIKMMPKVENTLTKSPFDEE</sequence>
<dbReference type="InterPro" id="IPR021145">
    <property type="entry name" value="Portal_protein_SPP1_Gp6-like"/>
</dbReference>
<dbReference type="Pfam" id="PF05133">
    <property type="entry name" value="SPP1_portal"/>
    <property type="match status" value="1"/>
</dbReference>
<dbReference type="AlphaFoldDB" id="L1Q859"/>
<evidence type="ECO:0000313" key="1">
    <source>
        <dbReference type="EMBL" id="EKY23885.1"/>
    </source>
</evidence>
<dbReference type="HOGENOM" id="CLU_042280_0_0_9"/>
<dbReference type="Proteomes" id="UP000010420">
    <property type="component" value="Unassembled WGS sequence"/>
</dbReference>
<comment type="caution">
    <text evidence="1">The sequence shown here is derived from an EMBL/GenBank/DDBJ whole genome shotgun (WGS) entry which is preliminary data.</text>
</comment>
<dbReference type="OrthoDB" id="1641671at2"/>
<dbReference type="EMBL" id="AMEZ01000092">
    <property type="protein sequence ID" value="EKY23885.1"/>
    <property type="molecule type" value="Genomic_DNA"/>
</dbReference>
<accession>L1Q859</accession>
<reference evidence="1 2" key="1">
    <citation type="submission" date="2012-05" db="EMBL/GenBank/DDBJ databases">
        <authorList>
            <person name="Weinstock G."/>
            <person name="Sodergren E."/>
            <person name="Lobos E.A."/>
            <person name="Fulton L."/>
            <person name="Fulton R."/>
            <person name="Courtney L."/>
            <person name="Fronick C."/>
            <person name="O'Laughlin M."/>
            <person name="Godfrey J."/>
            <person name="Wilson R.M."/>
            <person name="Miner T."/>
            <person name="Farmer C."/>
            <person name="Delehaunty K."/>
            <person name="Cordes M."/>
            <person name="Minx P."/>
            <person name="Tomlinson C."/>
            <person name="Chen J."/>
            <person name="Wollam A."/>
            <person name="Pepin K.H."/>
            <person name="Bhonagiri V."/>
            <person name="Zhang X."/>
            <person name="Suruliraj S."/>
            <person name="Warren W."/>
            <person name="Mitreva M."/>
            <person name="Mardis E.R."/>
            <person name="Wilson R.K."/>
        </authorList>
    </citation>
    <scope>NUCLEOTIDE SEQUENCE [LARGE SCALE GENOMIC DNA]</scope>
    <source>
        <strain evidence="1 2">DSM 1785</strain>
    </source>
</reference>